<keyword evidence="5" id="KW-0256">Endoplasmic reticulum</keyword>
<evidence type="ECO:0000313" key="12">
    <source>
        <dbReference type="Proteomes" id="UP000291116"/>
    </source>
</evidence>
<evidence type="ECO:0000313" key="11">
    <source>
        <dbReference type="EMBL" id="VEU41182.1"/>
    </source>
</evidence>
<dbReference type="OrthoDB" id="9979195at2759"/>
<sequence>MGQPPYETSDNPTSENRTSCRDRTASTATMANECLSVENVTRAAARGTLFTLVLRLISFVCTQLTIRALDPSTLGTSIQLELILTTILFISREGFRLALTQNVVPENQTVAWLTIPVVTFISGTTMIWHLLFATSSDEVATDYRIAGVLYCIASWVEGSGEPAVLFFLRKLEVPPRVEAEGIATVAKTVATAVGIQFLPSSWTITAFGLAQLVYATIYTFYLYGRALSTPDWNEAGSPPSSLSVFLSGLDGNTCYTTFVYTIQGFFKHMLTEADKIVLTAMSDSYNQGVYAMGASYGGMAARILLQPLEENARLLWSRLASESDKHNTVHQNDLFRSYTTLVKLVLYVGLVFGCFAVHYTGLLLNILAGRTWGSNIEASNILAGFCVYTSFLALNGMTEAFVYAVGGGDTAATEMTKLGLVHTATGVAFASTAYLFVGRYGTLGIVIANCVAMFIRSLYSLHFAVAYFSKSQTGERSPLLLDLCPHPVVLAAFALAWLATRLSLENLAANGFHLRLEIRNSDWLVQTGWHVVTGIVFLAGIVLLVGTFERRFIKSLKNMVQNRKSNSKDQKATRQKQD</sequence>
<evidence type="ECO:0000256" key="1">
    <source>
        <dbReference type="ARBA" id="ARBA00004477"/>
    </source>
</evidence>
<feature type="compositionally biased region" description="Polar residues" evidence="10">
    <location>
        <begin position="1"/>
        <end position="17"/>
    </location>
</feature>
<feature type="transmembrane region" description="Helical" evidence="9">
    <location>
        <begin position="110"/>
        <end position="131"/>
    </location>
</feature>
<evidence type="ECO:0000256" key="10">
    <source>
        <dbReference type="SAM" id="MobiDB-lite"/>
    </source>
</evidence>
<accession>A0A448ZGL9</accession>
<keyword evidence="4 9" id="KW-0812">Transmembrane</keyword>
<dbReference type="Proteomes" id="UP000291116">
    <property type="component" value="Unassembled WGS sequence"/>
</dbReference>
<feature type="transmembrane region" description="Helical" evidence="9">
    <location>
        <begin position="418"/>
        <end position="437"/>
    </location>
</feature>
<comment type="caution">
    <text evidence="9">Lacks conserved residue(s) required for the propagation of feature annotation.</text>
</comment>
<evidence type="ECO:0000256" key="5">
    <source>
        <dbReference type="ARBA" id="ARBA00022824"/>
    </source>
</evidence>
<protein>
    <recommendedName>
        <fullName evidence="9">Protein RFT1 homolog</fullName>
    </recommendedName>
</protein>
<dbReference type="GO" id="GO:0005789">
    <property type="term" value="C:endoplasmic reticulum membrane"/>
    <property type="evidence" value="ECO:0007669"/>
    <property type="project" value="UniProtKB-SubCell"/>
</dbReference>
<reference evidence="11 12" key="1">
    <citation type="submission" date="2019-01" db="EMBL/GenBank/DDBJ databases">
        <authorList>
            <person name="Ferrante I. M."/>
        </authorList>
    </citation>
    <scope>NUCLEOTIDE SEQUENCE [LARGE SCALE GENOMIC DNA]</scope>
    <source>
        <strain evidence="11 12">B856</strain>
    </source>
</reference>
<dbReference type="PANTHER" id="PTHR13117">
    <property type="entry name" value="ENDOPLASMIC RETICULUM MULTISPAN TRANSMEMBRANE PROTEIN-RELATED"/>
    <property type="match status" value="1"/>
</dbReference>
<evidence type="ECO:0000256" key="6">
    <source>
        <dbReference type="ARBA" id="ARBA00022989"/>
    </source>
</evidence>
<keyword evidence="12" id="KW-1185">Reference proteome</keyword>
<organism evidence="11 12">
    <name type="scientific">Pseudo-nitzschia multistriata</name>
    <dbReference type="NCBI Taxonomy" id="183589"/>
    <lineage>
        <taxon>Eukaryota</taxon>
        <taxon>Sar</taxon>
        <taxon>Stramenopiles</taxon>
        <taxon>Ochrophyta</taxon>
        <taxon>Bacillariophyta</taxon>
        <taxon>Bacillariophyceae</taxon>
        <taxon>Bacillariophycidae</taxon>
        <taxon>Bacillariales</taxon>
        <taxon>Bacillariaceae</taxon>
        <taxon>Pseudo-nitzschia</taxon>
    </lineage>
</organism>
<comment type="function">
    <text evidence="8 9">Intramembrane glycolipid transporter that operates in the biosynthetic pathway of dolichol-linked oligosaccharides, the glycan precursors employed in protein asparagine (N)-glycosylation. The sequential addition of sugars to dolichol pyrophosphate produces dolichol-linked oligosaccharides containing fourteen sugars, including two GlcNAcs, nine mannoses and three glucoses. Once assembled, the oligosaccharide is transferred from the lipid to nascent proteins by oligosaccharyltransferases. The assembly of dolichol-linked oligosaccharides begins on the cytosolic side of the endoplasmic reticulum membrane and finishes in its lumen. RFT1 could mediate the translocation of the cytosolically oriented intermediate DolPP-GlcNAc2Man5, produced by ALG11, into the ER lumen where dolichol-linked oligosaccharides assembly continues. However, the intramembrane lipid transporter activity could not be confirmed in vitro.</text>
</comment>
<dbReference type="Pfam" id="PF04506">
    <property type="entry name" value="Rft-1"/>
    <property type="match status" value="1"/>
</dbReference>
<evidence type="ECO:0000256" key="3">
    <source>
        <dbReference type="ARBA" id="ARBA00010288"/>
    </source>
</evidence>
<gene>
    <name evidence="11" type="ORF">PSNMU_V1.4_AUG-EV-PASAV3_0081490</name>
</gene>
<feature type="region of interest" description="Disordered" evidence="10">
    <location>
        <begin position="1"/>
        <end position="23"/>
    </location>
</feature>
<feature type="transmembrane region" description="Helical" evidence="9">
    <location>
        <begin position="443"/>
        <end position="467"/>
    </location>
</feature>
<comment type="similarity">
    <text evidence="3 9">Belongs to the RFT1 family.</text>
</comment>
<keyword evidence="7 9" id="KW-0472">Membrane</keyword>
<dbReference type="GO" id="GO:0006488">
    <property type="term" value="P:dolichol-linked oligosaccharide biosynthetic process"/>
    <property type="evidence" value="ECO:0007669"/>
    <property type="project" value="InterPro"/>
</dbReference>
<dbReference type="GO" id="GO:0034203">
    <property type="term" value="P:glycolipid translocation"/>
    <property type="evidence" value="ECO:0007669"/>
    <property type="project" value="TreeGrafter"/>
</dbReference>
<dbReference type="EMBL" id="CAACVS010000335">
    <property type="protein sequence ID" value="VEU41182.1"/>
    <property type="molecule type" value="Genomic_DNA"/>
</dbReference>
<feature type="transmembrane region" description="Helical" evidence="9">
    <location>
        <begin position="143"/>
        <end position="168"/>
    </location>
</feature>
<proteinExistence type="inferred from homology"/>
<dbReference type="PANTHER" id="PTHR13117:SF5">
    <property type="entry name" value="PROTEIN RFT1 HOMOLOG"/>
    <property type="match status" value="1"/>
</dbReference>
<dbReference type="AlphaFoldDB" id="A0A448ZGL9"/>
<comment type="pathway">
    <text evidence="2">Protein modification; protein glycosylation.</text>
</comment>
<feature type="transmembrane region" description="Helical" evidence="9">
    <location>
        <begin position="344"/>
        <end position="369"/>
    </location>
</feature>
<name>A0A448ZGL9_9STRA</name>
<evidence type="ECO:0000256" key="9">
    <source>
        <dbReference type="RuleBase" id="RU365067"/>
    </source>
</evidence>
<keyword evidence="6 9" id="KW-1133">Transmembrane helix</keyword>
<feature type="transmembrane region" description="Helical" evidence="9">
    <location>
        <begin position="479"/>
        <end position="499"/>
    </location>
</feature>
<evidence type="ECO:0000256" key="4">
    <source>
        <dbReference type="ARBA" id="ARBA00022692"/>
    </source>
</evidence>
<feature type="transmembrane region" description="Helical" evidence="9">
    <location>
        <begin position="204"/>
        <end position="223"/>
    </location>
</feature>
<dbReference type="InterPro" id="IPR007594">
    <property type="entry name" value="RFT1"/>
</dbReference>
<comment type="subcellular location">
    <subcellularLocation>
        <location evidence="1 9">Endoplasmic reticulum membrane</location>
        <topology evidence="1 9">Multi-pass membrane protein</topology>
    </subcellularLocation>
</comment>
<feature type="transmembrane region" description="Helical" evidence="9">
    <location>
        <begin position="381"/>
        <end position="406"/>
    </location>
</feature>
<evidence type="ECO:0000256" key="7">
    <source>
        <dbReference type="ARBA" id="ARBA00023136"/>
    </source>
</evidence>
<evidence type="ECO:0000256" key="8">
    <source>
        <dbReference type="ARBA" id="ARBA00045912"/>
    </source>
</evidence>
<evidence type="ECO:0000256" key="2">
    <source>
        <dbReference type="ARBA" id="ARBA00004922"/>
    </source>
</evidence>
<feature type="transmembrane region" description="Helical" evidence="9">
    <location>
        <begin position="529"/>
        <end position="548"/>
    </location>
</feature>